<dbReference type="GO" id="GO:0008271">
    <property type="term" value="F:secondary active sulfate transmembrane transporter activity"/>
    <property type="evidence" value="ECO:0007669"/>
    <property type="project" value="InterPro"/>
</dbReference>
<dbReference type="Proteomes" id="UP001149163">
    <property type="component" value="Unassembled WGS sequence"/>
</dbReference>
<dbReference type="FunFam" id="3.30.750.24:FF:000024">
    <property type="entry name" value="Sulfate permease 2"/>
    <property type="match status" value="1"/>
</dbReference>
<feature type="region of interest" description="Disordered" evidence="5">
    <location>
        <begin position="663"/>
        <end position="696"/>
    </location>
</feature>
<protein>
    <submittedName>
        <fullName evidence="8">Sulfate anion transporter</fullName>
    </submittedName>
</protein>
<dbReference type="InterPro" id="IPR002645">
    <property type="entry name" value="STAS_dom"/>
</dbReference>
<dbReference type="InterPro" id="IPR001902">
    <property type="entry name" value="SLC26A/SulP_fam"/>
</dbReference>
<dbReference type="InterPro" id="IPR018045">
    <property type="entry name" value="S04_transporter_CS"/>
</dbReference>
<dbReference type="Pfam" id="PF01740">
    <property type="entry name" value="STAS"/>
    <property type="match status" value="1"/>
</dbReference>
<gene>
    <name evidence="8" type="ORF">N7482_008800</name>
</gene>
<dbReference type="GeneID" id="81430100"/>
<dbReference type="PANTHER" id="PTHR11814">
    <property type="entry name" value="SULFATE TRANSPORTER"/>
    <property type="match status" value="1"/>
</dbReference>
<organism evidence="8 9">
    <name type="scientific">Penicillium canariense</name>
    <dbReference type="NCBI Taxonomy" id="189055"/>
    <lineage>
        <taxon>Eukaryota</taxon>
        <taxon>Fungi</taxon>
        <taxon>Dikarya</taxon>
        <taxon>Ascomycota</taxon>
        <taxon>Pezizomycotina</taxon>
        <taxon>Eurotiomycetes</taxon>
        <taxon>Eurotiomycetidae</taxon>
        <taxon>Eurotiales</taxon>
        <taxon>Aspergillaceae</taxon>
        <taxon>Penicillium</taxon>
    </lineage>
</organism>
<evidence type="ECO:0000256" key="6">
    <source>
        <dbReference type="SAM" id="Phobius"/>
    </source>
</evidence>
<reference evidence="8" key="1">
    <citation type="submission" date="2022-11" db="EMBL/GenBank/DDBJ databases">
        <authorList>
            <person name="Petersen C."/>
        </authorList>
    </citation>
    <scope>NUCLEOTIDE SEQUENCE</scope>
    <source>
        <strain evidence="8">IBT 26290</strain>
    </source>
</reference>
<feature type="transmembrane region" description="Helical" evidence="6">
    <location>
        <begin position="92"/>
        <end position="111"/>
    </location>
</feature>
<dbReference type="Pfam" id="PF00916">
    <property type="entry name" value="Sulfate_transp"/>
    <property type="match status" value="1"/>
</dbReference>
<comment type="caution">
    <text evidence="8">The sequence shown here is derived from an EMBL/GenBank/DDBJ whole genome shotgun (WGS) entry which is preliminary data.</text>
</comment>
<evidence type="ECO:0000256" key="1">
    <source>
        <dbReference type="ARBA" id="ARBA00004141"/>
    </source>
</evidence>
<dbReference type="AlphaFoldDB" id="A0A9W9HWN9"/>
<keyword evidence="2 6" id="KW-0812">Transmembrane</keyword>
<feature type="transmembrane region" description="Helical" evidence="6">
    <location>
        <begin position="261"/>
        <end position="284"/>
    </location>
</feature>
<feature type="transmembrane region" description="Helical" evidence="6">
    <location>
        <begin position="117"/>
        <end position="136"/>
    </location>
</feature>
<feature type="transmembrane region" description="Helical" evidence="6">
    <location>
        <begin position="442"/>
        <end position="462"/>
    </location>
</feature>
<feature type="transmembrane region" description="Helical" evidence="6">
    <location>
        <begin position="148"/>
        <end position="170"/>
    </location>
</feature>
<dbReference type="EMBL" id="JAPQKN010000006">
    <property type="protein sequence ID" value="KAJ5157700.1"/>
    <property type="molecule type" value="Genomic_DNA"/>
</dbReference>
<evidence type="ECO:0000313" key="9">
    <source>
        <dbReference type="Proteomes" id="UP001149163"/>
    </source>
</evidence>
<comment type="subcellular location">
    <subcellularLocation>
        <location evidence="1">Membrane</location>
        <topology evidence="1">Multi-pass membrane protein</topology>
    </subcellularLocation>
</comment>
<dbReference type="Gene3D" id="3.30.750.24">
    <property type="entry name" value="STAS domain"/>
    <property type="match status" value="1"/>
</dbReference>
<dbReference type="GO" id="GO:0016020">
    <property type="term" value="C:membrane"/>
    <property type="evidence" value="ECO:0007669"/>
    <property type="project" value="UniProtKB-SubCell"/>
</dbReference>
<reference evidence="8" key="2">
    <citation type="journal article" date="2023" name="IMA Fungus">
        <title>Comparative genomic study of the Penicillium genus elucidates a diverse pangenome and 15 lateral gene transfer events.</title>
        <authorList>
            <person name="Petersen C."/>
            <person name="Sorensen T."/>
            <person name="Nielsen M.R."/>
            <person name="Sondergaard T.E."/>
            <person name="Sorensen J.L."/>
            <person name="Fitzpatrick D.A."/>
            <person name="Frisvad J.C."/>
            <person name="Nielsen K.L."/>
        </authorList>
    </citation>
    <scope>NUCLEOTIDE SEQUENCE</scope>
    <source>
        <strain evidence="8">IBT 26290</strain>
    </source>
</reference>
<evidence type="ECO:0000256" key="2">
    <source>
        <dbReference type="ARBA" id="ARBA00022692"/>
    </source>
</evidence>
<accession>A0A9W9HWN9</accession>
<evidence type="ECO:0000313" key="8">
    <source>
        <dbReference type="EMBL" id="KAJ5157700.1"/>
    </source>
</evidence>
<keyword evidence="4 6" id="KW-0472">Membrane</keyword>
<evidence type="ECO:0000259" key="7">
    <source>
        <dbReference type="PROSITE" id="PS50801"/>
    </source>
</evidence>
<feature type="transmembrane region" description="Helical" evidence="6">
    <location>
        <begin position="391"/>
        <end position="409"/>
    </location>
</feature>
<feature type="domain" description="STAS" evidence="7">
    <location>
        <begin position="527"/>
        <end position="652"/>
    </location>
</feature>
<proteinExistence type="predicted"/>
<feature type="transmembrane region" description="Helical" evidence="6">
    <location>
        <begin position="468"/>
        <end position="485"/>
    </location>
</feature>
<name>A0A9W9HWN9_9EURO</name>
<dbReference type="CDD" id="cd07042">
    <property type="entry name" value="STAS_SulP_like_sulfate_transporter"/>
    <property type="match status" value="1"/>
</dbReference>
<feature type="transmembrane region" description="Helical" evidence="6">
    <location>
        <begin position="356"/>
        <end position="379"/>
    </location>
</feature>
<evidence type="ECO:0000256" key="4">
    <source>
        <dbReference type="ARBA" id="ARBA00023136"/>
    </source>
</evidence>
<dbReference type="PROSITE" id="PS01130">
    <property type="entry name" value="SLC26A"/>
    <property type="match status" value="1"/>
</dbReference>
<sequence length="745" mass="80896">MISVKKVLGLQDSYIPEDTQAHHGSDPTVLDWLNDGIPSVHQALQCLTRLFPFLKWIQHYNLQWFIGDLVAGATVGAVVIPQSMGYARLAGLPVEYGLYTSFMGGVVYWFFATSKDITIGPVAVMSTVVGTIITDLQQLYPSIPGPQIALSITVICGSIITFMGLARIGFLVDFIPLPSITSFMTGSAITIGAGQVKTLLGQTADYSTRAPAYQIIIDTLKNLPSSQRYDAAMGVSALVTLYTIRTACNYAAGRFPHRSKLFFFLPALRSAFVILFFTMISAAVNLHRRENPAFAIVGHVPRGFQHAGVPNVTGEVIKTFAAKLPACVIVLLLEHIAISKSFGRLNNYTIDPSQELIAIGITNLLGPFLGAYSATGAFCRSAIQSKSGVRTPLAGVITATVVLIAIYALTAVVFYIPLASLSSVIFHAVGDLIVAPNTIYQFWLIAPLDAVVFAVGLVVAITNTIPNSIYATACLSIAVLLFRHAKAPGSLLGRTWIGGQFTQRPLFLPLNDAGDGYLGVELERPRPGVFIYRFSEGFNYLNAGHYLDPLVQTISRCTRRTNAQAYSQKGDRPWNDLAPENQGHASNSLGLPVLRAIILDFSAVNHVDVTSIQNLVDIRSQLNHRAAPLEVQWHFAHVRNRWTKRALAASGFGYPSCHNAEPLPVDELKDSSRSHGRHTPLDVEANKEEPLNKGDEKWMIGPEANVCNDTPRSVAIESASRPFFHADLTSALESVDAYLAANPVP</sequence>
<dbReference type="PROSITE" id="PS50801">
    <property type="entry name" value="STAS"/>
    <property type="match status" value="1"/>
</dbReference>
<keyword evidence="9" id="KW-1185">Reference proteome</keyword>
<dbReference type="InterPro" id="IPR036513">
    <property type="entry name" value="STAS_dom_sf"/>
</dbReference>
<dbReference type="RefSeq" id="XP_056540689.1">
    <property type="nucleotide sequence ID" value="XM_056690924.1"/>
</dbReference>
<dbReference type="OrthoDB" id="288203at2759"/>
<keyword evidence="3 6" id="KW-1133">Transmembrane helix</keyword>
<dbReference type="NCBIfam" id="TIGR00815">
    <property type="entry name" value="sulP"/>
    <property type="match status" value="1"/>
</dbReference>
<evidence type="ECO:0000256" key="5">
    <source>
        <dbReference type="SAM" id="MobiDB-lite"/>
    </source>
</evidence>
<feature type="transmembrane region" description="Helical" evidence="6">
    <location>
        <begin position="62"/>
        <end position="80"/>
    </location>
</feature>
<dbReference type="InterPro" id="IPR011547">
    <property type="entry name" value="SLC26A/SulP_dom"/>
</dbReference>
<evidence type="ECO:0000256" key="3">
    <source>
        <dbReference type="ARBA" id="ARBA00022989"/>
    </source>
</evidence>
<feature type="compositionally biased region" description="Basic and acidic residues" evidence="5">
    <location>
        <begin position="666"/>
        <end position="696"/>
    </location>
</feature>